<dbReference type="Pfam" id="PF12850">
    <property type="entry name" value="Metallophos_2"/>
    <property type="match status" value="1"/>
</dbReference>
<dbReference type="GO" id="GO:0046872">
    <property type="term" value="F:metal ion binding"/>
    <property type="evidence" value="ECO:0007669"/>
    <property type="project" value="UniProtKB-KW"/>
</dbReference>
<reference evidence="5" key="1">
    <citation type="submission" date="2017-09" db="EMBL/GenBank/DDBJ databases">
        <title>Bacterial strain isolated from the female urinary microbiota.</title>
        <authorList>
            <person name="Thomas-White K."/>
            <person name="Kumar N."/>
            <person name="Forster S."/>
            <person name="Putonti C."/>
            <person name="Lawley T."/>
            <person name="Wolfe A.J."/>
        </authorList>
    </citation>
    <scope>NUCLEOTIDE SEQUENCE [LARGE SCALE GENOMIC DNA]</scope>
    <source>
        <strain evidence="5">UMB0959</strain>
    </source>
</reference>
<comment type="similarity">
    <text evidence="1 2">Belongs to the metallophosphoesterase superfamily. YfcE family.</text>
</comment>
<dbReference type="Proteomes" id="UP000243626">
    <property type="component" value="Chromosome"/>
</dbReference>
<keyword evidence="2" id="KW-0479">Metal-binding</keyword>
<dbReference type="NCBIfam" id="TIGR00040">
    <property type="entry name" value="yfcE"/>
    <property type="match status" value="1"/>
</dbReference>
<dbReference type="PANTHER" id="PTHR11124">
    <property type="entry name" value="VACUOLAR SORTING PROTEIN VPS29"/>
    <property type="match status" value="1"/>
</dbReference>
<sequence>MKVLIVSDNHREKTMIEKLPKEIDADLYIHLGDSELSSEDALLEPYEYVKGNTDYDTSFRTEQLYDGLIYFTHGHLYHVNRDRNLLASKAKALGAIYALYGHTHIAKVEKINDVYCINPGSISASRSSEPETYAVLDTEEKIVTFYKRDGEVLKQVELE</sequence>
<dbReference type="EC" id="3.1.4.-" evidence="2"/>
<protein>
    <recommendedName>
        <fullName evidence="2">Phosphoesterase</fullName>
        <ecNumber evidence="2">3.1.4.-</ecNumber>
    </recommendedName>
</protein>
<dbReference type="KEGG" id="nmy:CJ229_002460"/>
<dbReference type="EMBL" id="CP136964">
    <property type="protein sequence ID" value="WOS96625.1"/>
    <property type="molecule type" value="Genomic_DNA"/>
</dbReference>
<evidence type="ECO:0000256" key="2">
    <source>
        <dbReference type="RuleBase" id="RU362039"/>
    </source>
</evidence>
<dbReference type="Gene3D" id="3.60.21.10">
    <property type="match status" value="1"/>
</dbReference>
<dbReference type="InterPro" id="IPR000979">
    <property type="entry name" value="Phosphodiesterase_MJ0936/Vps29"/>
</dbReference>
<feature type="domain" description="Calcineurin-like phosphoesterase" evidence="3">
    <location>
        <begin position="1"/>
        <end position="141"/>
    </location>
</feature>
<name>A0AAF0YLU5_9STAP</name>
<dbReference type="RefSeq" id="WP_246830697.1">
    <property type="nucleotide sequence ID" value="NZ_CP136964.1"/>
</dbReference>
<evidence type="ECO:0000256" key="1">
    <source>
        <dbReference type="ARBA" id="ARBA00008950"/>
    </source>
</evidence>
<keyword evidence="5" id="KW-1185">Reference proteome</keyword>
<gene>
    <name evidence="4" type="ORF">CJ229_002460</name>
</gene>
<dbReference type="GO" id="GO:0016787">
    <property type="term" value="F:hydrolase activity"/>
    <property type="evidence" value="ECO:0007669"/>
    <property type="project" value="UniProtKB-UniRule"/>
</dbReference>
<dbReference type="InterPro" id="IPR024654">
    <property type="entry name" value="Calcineurin-like_PHP_lpxH"/>
</dbReference>
<dbReference type="SUPFAM" id="SSF56300">
    <property type="entry name" value="Metallo-dependent phosphatases"/>
    <property type="match status" value="1"/>
</dbReference>
<evidence type="ECO:0000313" key="5">
    <source>
        <dbReference type="Proteomes" id="UP000243626"/>
    </source>
</evidence>
<evidence type="ECO:0000313" key="4">
    <source>
        <dbReference type="EMBL" id="WOS96625.1"/>
    </source>
</evidence>
<comment type="cofactor">
    <cofactor evidence="2">
        <name>a divalent metal cation</name>
        <dbReference type="ChEBI" id="CHEBI:60240"/>
    </cofactor>
</comment>
<proteinExistence type="inferred from homology"/>
<dbReference type="InterPro" id="IPR029052">
    <property type="entry name" value="Metallo-depent_PP-like"/>
</dbReference>
<evidence type="ECO:0000259" key="3">
    <source>
        <dbReference type="Pfam" id="PF12850"/>
    </source>
</evidence>
<organism evidence="4 5">
    <name type="scientific">Nosocomiicoccus massiliensis</name>
    <dbReference type="NCBI Taxonomy" id="1232430"/>
    <lineage>
        <taxon>Bacteria</taxon>
        <taxon>Bacillati</taxon>
        <taxon>Bacillota</taxon>
        <taxon>Bacilli</taxon>
        <taxon>Bacillales</taxon>
        <taxon>Staphylococcaceae</taxon>
        <taxon>Nosocomiicoccus</taxon>
    </lineage>
</organism>
<accession>A0AAF0YLU5</accession>
<dbReference type="AlphaFoldDB" id="A0AAF0YLU5"/>